<sequence>MSLKKYLEIIRLQQLVIQKIIAQFRVDKPSSILFIFGET</sequence>
<accession>A0A8S1VLR2</accession>
<keyword evidence="2" id="KW-1185">Reference proteome</keyword>
<organism evidence="1 2">
    <name type="scientific">Paramecium pentaurelia</name>
    <dbReference type="NCBI Taxonomy" id="43138"/>
    <lineage>
        <taxon>Eukaryota</taxon>
        <taxon>Sar</taxon>
        <taxon>Alveolata</taxon>
        <taxon>Ciliophora</taxon>
        <taxon>Intramacronucleata</taxon>
        <taxon>Oligohymenophorea</taxon>
        <taxon>Peniculida</taxon>
        <taxon>Parameciidae</taxon>
        <taxon>Paramecium</taxon>
    </lineage>
</organism>
<name>A0A8S1VLR2_9CILI</name>
<evidence type="ECO:0000313" key="2">
    <source>
        <dbReference type="Proteomes" id="UP000689195"/>
    </source>
</evidence>
<gene>
    <name evidence="1" type="ORF">PPENT_87.1.T0690021</name>
</gene>
<dbReference type="EMBL" id="CAJJDO010000069">
    <property type="protein sequence ID" value="CAD8178170.1"/>
    <property type="molecule type" value="Genomic_DNA"/>
</dbReference>
<comment type="caution">
    <text evidence="1">The sequence shown here is derived from an EMBL/GenBank/DDBJ whole genome shotgun (WGS) entry which is preliminary data.</text>
</comment>
<reference evidence="1" key="1">
    <citation type="submission" date="2021-01" db="EMBL/GenBank/DDBJ databases">
        <authorList>
            <consortium name="Genoscope - CEA"/>
            <person name="William W."/>
        </authorList>
    </citation>
    <scope>NUCLEOTIDE SEQUENCE</scope>
</reference>
<protein>
    <submittedName>
        <fullName evidence="1">Uncharacterized protein</fullName>
    </submittedName>
</protein>
<proteinExistence type="predicted"/>
<evidence type="ECO:0000313" key="1">
    <source>
        <dbReference type="EMBL" id="CAD8178170.1"/>
    </source>
</evidence>
<dbReference type="AlphaFoldDB" id="A0A8S1VLR2"/>
<dbReference type="Proteomes" id="UP000689195">
    <property type="component" value="Unassembled WGS sequence"/>
</dbReference>